<dbReference type="OMA" id="CENTDEM"/>
<feature type="compositionally biased region" description="Basic and acidic residues" evidence="1">
    <location>
        <begin position="123"/>
        <end position="135"/>
    </location>
</feature>
<dbReference type="GeneID" id="20242471"/>
<dbReference type="EMBL" id="KB200983">
    <property type="protein sequence ID" value="ESO99651.1"/>
    <property type="molecule type" value="Genomic_DNA"/>
</dbReference>
<proteinExistence type="predicted"/>
<keyword evidence="3" id="KW-1185">Reference proteome</keyword>
<evidence type="ECO:0000256" key="1">
    <source>
        <dbReference type="SAM" id="MobiDB-lite"/>
    </source>
</evidence>
<gene>
    <name evidence="2" type="ORF">LOTGIDRAFT_173659</name>
</gene>
<dbReference type="RefSeq" id="XP_009049680.1">
    <property type="nucleotide sequence ID" value="XM_009051432.1"/>
</dbReference>
<dbReference type="HOGENOM" id="CLU_1706266_0_0_1"/>
<dbReference type="CTD" id="20242471"/>
<organism evidence="2 3">
    <name type="scientific">Lottia gigantea</name>
    <name type="common">Giant owl limpet</name>
    <dbReference type="NCBI Taxonomy" id="225164"/>
    <lineage>
        <taxon>Eukaryota</taxon>
        <taxon>Metazoa</taxon>
        <taxon>Spiralia</taxon>
        <taxon>Lophotrochozoa</taxon>
        <taxon>Mollusca</taxon>
        <taxon>Gastropoda</taxon>
        <taxon>Patellogastropoda</taxon>
        <taxon>Lottioidea</taxon>
        <taxon>Lottiidae</taxon>
        <taxon>Lottia</taxon>
    </lineage>
</organism>
<sequence>MANMLLLLCNKYGIKITQKYLERGHTQMECDSIHAVIEKTVGKKPIYVPQNYVDKICEARVKPFAYRVEVVNYAFFKDYSSLGYYSSIRPGIKVGDPVVTNLRVLKYSGALIRYKNGYSDDLHDLPRRSKQKDPDPSDEPLILHNSAIPIKEEI</sequence>
<dbReference type="OrthoDB" id="7367179at2759"/>
<evidence type="ECO:0000313" key="2">
    <source>
        <dbReference type="EMBL" id="ESO99651.1"/>
    </source>
</evidence>
<name>V4B0J5_LOTGI</name>
<dbReference type="KEGG" id="lgi:LOTGIDRAFT_173659"/>
<accession>V4B0J5</accession>
<protein>
    <submittedName>
        <fullName evidence="2">Uncharacterized protein</fullName>
    </submittedName>
</protein>
<dbReference type="AlphaFoldDB" id="V4B0J5"/>
<feature type="region of interest" description="Disordered" evidence="1">
    <location>
        <begin position="123"/>
        <end position="142"/>
    </location>
</feature>
<reference evidence="2 3" key="1">
    <citation type="journal article" date="2013" name="Nature">
        <title>Insights into bilaterian evolution from three spiralian genomes.</title>
        <authorList>
            <person name="Simakov O."/>
            <person name="Marletaz F."/>
            <person name="Cho S.J."/>
            <person name="Edsinger-Gonzales E."/>
            <person name="Havlak P."/>
            <person name="Hellsten U."/>
            <person name="Kuo D.H."/>
            <person name="Larsson T."/>
            <person name="Lv J."/>
            <person name="Arendt D."/>
            <person name="Savage R."/>
            <person name="Osoegawa K."/>
            <person name="de Jong P."/>
            <person name="Grimwood J."/>
            <person name="Chapman J.A."/>
            <person name="Shapiro H."/>
            <person name="Aerts A."/>
            <person name="Otillar R.P."/>
            <person name="Terry A.Y."/>
            <person name="Boore J.L."/>
            <person name="Grigoriev I.V."/>
            <person name="Lindberg D.R."/>
            <person name="Seaver E.C."/>
            <person name="Weisblat D.A."/>
            <person name="Putnam N.H."/>
            <person name="Rokhsar D.S."/>
        </authorList>
    </citation>
    <scope>NUCLEOTIDE SEQUENCE [LARGE SCALE GENOMIC DNA]</scope>
</reference>
<evidence type="ECO:0000313" key="3">
    <source>
        <dbReference type="Proteomes" id="UP000030746"/>
    </source>
</evidence>
<dbReference type="Proteomes" id="UP000030746">
    <property type="component" value="Unassembled WGS sequence"/>
</dbReference>